<name>A0A090S5K3_9VIBR</name>
<dbReference type="Pfam" id="PF00075">
    <property type="entry name" value="RNase_H"/>
    <property type="match status" value="1"/>
</dbReference>
<protein>
    <recommendedName>
        <fullName evidence="5">ribonuclease H</fullName>
        <ecNumber evidence="5">3.1.26.4</ecNumber>
    </recommendedName>
</protein>
<comment type="caution">
    <text evidence="12">The sequence shown here is derived from an EMBL/GenBank/DDBJ whole genome shotgun (WGS) entry which is preliminary data.</text>
</comment>
<reference evidence="12 13" key="1">
    <citation type="submission" date="2014-09" db="EMBL/GenBank/DDBJ databases">
        <title>Vibrio maritimus JCM 19235. (C45) whole genome shotgun sequence.</title>
        <authorList>
            <person name="Sawabe T."/>
            <person name="Meirelles P."/>
            <person name="Nakanishi M."/>
            <person name="Sayaka M."/>
            <person name="Hattori M."/>
            <person name="Ohkuma M."/>
        </authorList>
    </citation>
    <scope>NUCLEOTIDE SEQUENCE [LARGE SCALE GENOMIC DNA]</scope>
    <source>
        <strain evidence="13">JCM19235</strain>
    </source>
</reference>
<evidence type="ECO:0000256" key="7">
    <source>
        <dbReference type="ARBA" id="ARBA00022723"/>
    </source>
</evidence>
<dbReference type="AlphaFoldDB" id="A0A090S5K3"/>
<keyword evidence="13" id="KW-1185">Reference proteome</keyword>
<dbReference type="PROSITE" id="PS50879">
    <property type="entry name" value="RNASE_H_1"/>
    <property type="match status" value="1"/>
</dbReference>
<dbReference type="PANTHER" id="PTHR10642:SF26">
    <property type="entry name" value="RIBONUCLEASE H1"/>
    <property type="match status" value="1"/>
</dbReference>
<evidence type="ECO:0000256" key="3">
    <source>
        <dbReference type="ARBA" id="ARBA00005300"/>
    </source>
</evidence>
<comment type="catalytic activity">
    <reaction evidence="1">
        <text>Endonucleolytic cleavage to 5'-phosphomonoester.</text>
        <dbReference type="EC" id="3.1.26.4"/>
    </reaction>
</comment>
<evidence type="ECO:0000313" key="12">
    <source>
        <dbReference type="EMBL" id="GAL22836.1"/>
    </source>
</evidence>
<dbReference type="Proteomes" id="UP000029228">
    <property type="component" value="Unassembled WGS sequence"/>
</dbReference>
<evidence type="ECO:0000256" key="6">
    <source>
        <dbReference type="ARBA" id="ARBA00022722"/>
    </source>
</evidence>
<comment type="cofactor">
    <cofactor evidence="2">
        <name>Mg(2+)</name>
        <dbReference type="ChEBI" id="CHEBI:18420"/>
    </cofactor>
</comment>
<dbReference type="GO" id="GO:0046872">
    <property type="term" value="F:metal ion binding"/>
    <property type="evidence" value="ECO:0007669"/>
    <property type="project" value="UniProtKB-KW"/>
</dbReference>
<keyword evidence="9 12" id="KW-0378">Hydrolase</keyword>
<dbReference type="GO" id="GO:0043137">
    <property type="term" value="P:DNA replication, removal of RNA primer"/>
    <property type="evidence" value="ECO:0007669"/>
    <property type="project" value="TreeGrafter"/>
</dbReference>
<evidence type="ECO:0000256" key="5">
    <source>
        <dbReference type="ARBA" id="ARBA00012180"/>
    </source>
</evidence>
<evidence type="ECO:0000256" key="4">
    <source>
        <dbReference type="ARBA" id="ARBA00011245"/>
    </source>
</evidence>
<accession>A0A090S5K3</accession>
<organism evidence="12 13">
    <name type="scientific">Vibrio maritimus</name>
    <dbReference type="NCBI Taxonomy" id="990268"/>
    <lineage>
        <taxon>Bacteria</taxon>
        <taxon>Pseudomonadati</taxon>
        <taxon>Pseudomonadota</taxon>
        <taxon>Gammaproteobacteria</taxon>
        <taxon>Vibrionales</taxon>
        <taxon>Vibrionaceae</taxon>
        <taxon>Vibrio</taxon>
    </lineage>
</organism>
<keyword evidence="6" id="KW-0540">Nuclease</keyword>
<dbReference type="STRING" id="990268.JCM19235_3302"/>
<dbReference type="CDD" id="cd09278">
    <property type="entry name" value="RNase_HI_prokaryote_like"/>
    <property type="match status" value="1"/>
</dbReference>
<evidence type="ECO:0000256" key="9">
    <source>
        <dbReference type="ARBA" id="ARBA00022801"/>
    </source>
</evidence>
<dbReference type="PANTHER" id="PTHR10642">
    <property type="entry name" value="RIBONUCLEASE H1"/>
    <property type="match status" value="1"/>
</dbReference>
<evidence type="ECO:0000256" key="1">
    <source>
        <dbReference type="ARBA" id="ARBA00000077"/>
    </source>
</evidence>
<evidence type="ECO:0000313" key="13">
    <source>
        <dbReference type="Proteomes" id="UP000029228"/>
    </source>
</evidence>
<dbReference type="InterPro" id="IPR022892">
    <property type="entry name" value="RNaseHI"/>
</dbReference>
<dbReference type="Gene3D" id="3.30.420.10">
    <property type="entry name" value="Ribonuclease H-like superfamily/Ribonuclease H"/>
    <property type="match status" value="1"/>
</dbReference>
<evidence type="ECO:0000256" key="10">
    <source>
        <dbReference type="ARBA" id="ARBA00022842"/>
    </source>
</evidence>
<sequence>MNNLINLTKEQDNSQTCNEQHQEHSQYVVYTDGACANNHLQNLGSRKAGWAAITLINGQLVGEQSGSLKGEDATSNRAELIAAIRGLSGVPEGAYIELFTDSKYVIQCITEWLGNWKKNGWRTANKKPVKNMDLIQELDELYQNRCVHMTWVKGHSGNELNERADSLAKQTMMINT</sequence>
<gene>
    <name evidence="12" type="ORF">JCM19235_3302</name>
</gene>
<dbReference type="GO" id="GO:0004523">
    <property type="term" value="F:RNA-DNA hybrid ribonuclease activity"/>
    <property type="evidence" value="ECO:0007669"/>
    <property type="project" value="UniProtKB-EC"/>
</dbReference>
<dbReference type="InterPro" id="IPR036397">
    <property type="entry name" value="RNaseH_sf"/>
</dbReference>
<dbReference type="OrthoDB" id="7845843at2"/>
<keyword evidence="8" id="KW-0255">Endonuclease</keyword>
<proteinExistence type="inferred from homology"/>
<evidence type="ECO:0000259" key="11">
    <source>
        <dbReference type="PROSITE" id="PS50879"/>
    </source>
</evidence>
<dbReference type="EC" id="3.1.26.4" evidence="5"/>
<feature type="domain" description="RNase H type-1" evidence="11">
    <location>
        <begin position="23"/>
        <end position="173"/>
    </location>
</feature>
<dbReference type="EMBL" id="BBMR01000016">
    <property type="protein sequence ID" value="GAL22836.1"/>
    <property type="molecule type" value="Genomic_DNA"/>
</dbReference>
<dbReference type="InterPro" id="IPR012337">
    <property type="entry name" value="RNaseH-like_sf"/>
</dbReference>
<evidence type="ECO:0000256" key="8">
    <source>
        <dbReference type="ARBA" id="ARBA00022759"/>
    </source>
</evidence>
<dbReference type="InterPro" id="IPR050092">
    <property type="entry name" value="RNase_H"/>
</dbReference>
<dbReference type="SUPFAM" id="SSF53098">
    <property type="entry name" value="Ribonuclease H-like"/>
    <property type="match status" value="1"/>
</dbReference>
<keyword evidence="10" id="KW-0460">Magnesium</keyword>
<evidence type="ECO:0000256" key="2">
    <source>
        <dbReference type="ARBA" id="ARBA00001946"/>
    </source>
</evidence>
<comment type="subunit">
    <text evidence="4">Monomer.</text>
</comment>
<dbReference type="GO" id="GO:0003676">
    <property type="term" value="F:nucleic acid binding"/>
    <property type="evidence" value="ECO:0007669"/>
    <property type="project" value="InterPro"/>
</dbReference>
<keyword evidence="7" id="KW-0479">Metal-binding</keyword>
<dbReference type="InterPro" id="IPR002156">
    <property type="entry name" value="RNaseH_domain"/>
</dbReference>
<comment type="similarity">
    <text evidence="3">Belongs to the RNase H family.</text>
</comment>